<accession>A0AAD3HKZ4</accession>
<comment type="caution">
    <text evidence="2">The sequence shown here is derived from an EMBL/GenBank/DDBJ whole genome shotgun (WGS) entry which is preliminary data.</text>
</comment>
<keyword evidence="3" id="KW-1185">Reference proteome</keyword>
<evidence type="ECO:0000313" key="3">
    <source>
        <dbReference type="Proteomes" id="UP001054857"/>
    </source>
</evidence>
<name>A0AAD3HKZ4_9CHLO</name>
<gene>
    <name evidence="2" type="ORF">Agub_g5378</name>
</gene>
<dbReference type="Proteomes" id="UP001054857">
    <property type="component" value="Unassembled WGS sequence"/>
</dbReference>
<feature type="region of interest" description="Disordered" evidence="1">
    <location>
        <begin position="91"/>
        <end position="110"/>
    </location>
</feature>
<dbReference type="EMBL" id="BMAR01000007">
    <property type="protein sequence ID" value="GFR44195.1"/>
    <property type="molecule type" value="Genomic_DNA"/>
</dbReference>
<evidence type="ECO:0000313" key="2">
    <source>
        <dbReference type="EMBL" id="GFR44195.1"/>
    </source>
</evidence>
<proteinExistence type="predicted"/>
<feature type="non-terminal residue" evidence="2">
    <location>
        <position position="110"/>
    </location>
</feature>
<dbReference type="AlphaFoldDB" id="A0AAD3HKZ4"/>
<reference evidence="2 3" key="1">
    <citation type="journal article" date="2021" name="Sci. Rep.">
        <title>Genome sequencing of the multicellular alga Astrephomene provides insights into convergent evolution of germ-soma differentiation.</title>
        <authorList>
            <person name="Yamashita S."/>
            <person name="Yamamoto K."/>
            <person name="Matsuzaki R."/>
            <person name="Suzuki S."/>
            <person name="Yamaguchi H."/>
            <person name="Hirooka S."/>
            <person name="Minakuchi Y."/>
            <person name="Miyagishima S."/>
            <person name="Kawachi M."/>
            <person name="Toyoda A."/>
            <person name="Nozaki H."/>
        </authorList>
    </citation>
    <scope>NUCLEOTIDE SEQUENCE [LARGE SCALE GENOMIC DNA]</scope>
    <source>
        <strain evidence="2 3">NIES-4017</strain>
    </source>
</reference>
<organism evidence="2 3">
    <name type="scientific">Astrephomene gubernaculifera</name>
    <dbReference type="NCBI Taxonomy" id="47775"/>
    <lineage>
        <taxon>Eukaryota</taxon>
        <taxon>Viridiplantae</taxon>
        <taxon>Chlorophyta</taxon>
        <taxon>core chlorophytes</taxon>
        <taxon>Chlorophyceae</taxon>
        <taxon>CS clade</taxon>
        <taxon>Chlamydomonadales</taxon>
        <taxon>Astrephomenaceae</taxon>
        <taxon>Astrephomene</taxon>
    </lineage>
</organism>
<sequence length="110" mass="11676">LPLVPGVPPGGDVGQILLLKYWVRILKADLEVRLGAAAASGFSPDWQGQLDNSLLVRIMQTISSWSEGTHSKPALLRLMAATAVYGSMAVTRRGSGRGGGEDGNPQQQHQ</sequence>
<feature type="non-terminal residue" evidence="2">
    <location>
        <position position="1"/>
    </location>
</feature>
<protein>
    <submittedName>
        <fullName evidence="2">Uncharacterized protein</fullName>
    </submittedName>
</protein>
<evidence type="ECO:0000256" key="1">
    <source>
        <dbReference type="SAM" id="MobiDB-lite"/>
    </source>
</evidence>